<feature type="chain" id="PRO_5047382726" evidence="3">
    <location>
        <begin position="29"/>
        <end position="675"/>
    </location>
</feature>
<feature type="transmembrane region" description="Helical" evidence="2">
    <location>
        <begin position="650"/>
        <end position="670"/>
    </location>
</feature>
<evidence type="ECO:0000256" key="1">
    <source>
        <dbReference type="SAM" id="MobiDB-lite"/>
    </source>
</evidence>
<evidence type="ECO:0000313" key="4">
    <source>
        <dbReference type="EMBL" id="MFC6145806.1"/>
    </source>
</evidence>
<keyword evidence="5" id="KW-1185">Reference proteome</keyword>
<keyword evidence="2" id="KW-1133">Transmembrane helix</keyword>
<comment type="caution">
    <text evidence="4">The sequence shown here is derived from an EMBL/GenBank/DDBJ whole genome shotgun (WGS) entry which is preliminary data.</text>
</comment>
<evidence type="ECO:0000313" key="5">
    <source>
        <dbReference type="Proteomes" id="UP001596244"/>
    </source>
</evidence>
<protein>
    <submittedName>
        <fullName evidence="4">LPXTG cell wall anchor domain-containing protein</fullName>
    </submittedName>
</protein>
<evidence type="ECO:0000256" key="2">
    <source>
        <dbReference type="SAM" id="Phobius"/>
    </source>
</evidence>
<organism evidence="4 5">
    <name type="scientific">Corynebacterium nasicanis</name>
    <dbReference type="NCBI Taxonomy" id="1448267"/>
    <lineage>
        <taxon>Bacteria</taxon>
        <taxon>Bacillati</taxon>
        <taxon>Actinomycetota</taxon>
        <taxon>Actinomycetes</taxon>
        <taxon>Mycobacteriales</taxon>
        <taxon>Corynebacteriaceae</taxon>
        <taxon>Corynebacterium</taxon>
    </lineage>
</organism>
<keyword evidence="2" id="KW-0472">Membrane</keyword>
<dbReference type="EMBL" id="JBHSQE010000001">
    <property type="protein sequence ID" value="MFC6145806.1"/>
    <property type="molecule type" value="Genomic_DNA"/>
</dbReference>
<name>A0ABW1Q934_9CORY</name>
<reference evidence="5" key="1">
    <citation type="journal article" date="2019" name="Int. J. Syst. Evol. Microbiol.">
        <title>The Global Catalogue of Microorganisms (GCM) 10K type strain sequencing project: providing services to taxonomists for standard genome sequencing and annotation.</title>
        <authorList>
            <consortium name="The Broad Institute Genomics Platform"/>
            <consortium name="The Broad Institute Genome Sequencing Center for Infectious Disease"/>
            <person name="Wu L."/>
            <person name="Ma J."/>
        </authorList>
    </citation>
    <scope>NUCLEOTIDE SEQUENCE [LARGE SCALE GENOMIC DNA]</scope>
    <source>
        <strain evidence="5">CCUG 51943</strain>
    </source>
</reference>
<feature type="region of interest" description="Disordered" evidence="1">
    <location>
        <begin position="602"/>
        <end position="642"/>
    </location>
</feature>
<feature type="signal peptide" evidence="3">
    <location>
        <begin position="1"/>
        <end position="28"/>
    </location>
</feature>
<keyword evidence="2" id="KW-0812">Transmembrane</keyword>
<dbReference type="PROSITE" id="PS51318">
    <property type="entry name" value="TAT"/>
    <property type="match status" value="1"/>
</dbReference>
<accession>A0ABW1Q934</accession>
<keyword evidence="3" id="KW-0732">Signal</keyword>
<proteinExistence type="predicted"/>
<dbReference type="InterPro" id="IPR006311">
    <property type="entry name" value="TAT_signal"/>
</dbReference>
<evidence type="ECO:0000256" key="3">
    <source>
        <dbReference type="SAM" id="SignalP"/>
    </source>
</evidence>
<feature type="compositionally biased region" description="Pro residues" evidence="1">
    <location>
        <begin position="626"/>
        <end position="638"/>
    </location>
</feature>
<sequence>MSLSASLRRSLLATVATTSLLAAGTTLALPAAQAQNAPALWGTGYVDIVGRDYHPDTATWSASVRPFGSADEAYEHRVTQRIVIPKTVGEPSLVNGQWRGNFRSAEALPAHPDVAFAKQAADHLLEYGARHELLARVSERLTAEHPESLLQISPYLLNYSTHDSHMLDGLGGLTWTADYNDGLVRGSVDGTVEDENWEFLLDHEGNLVKLLSAVPSTTEPGAPIRVTYLSVPQDIHNTVVQDFFLTPGTQNIQFEADERMHRGVSTNLERVIHEVLIDPADFPTLDRLPAPTRSVAVDSPSVIERDIRATNRILAEELGLADPGALTVEMAGAIFGDMVLTKNSSPVDTTKVTGVQFPHFEETDNTIYYTVTDSPVNADGTSHYWVIDIFGPRSQFSFDVTAPKLPAGTTSDEYVAAQIYHKSTCTRWGNDLNWQCQELHDYSWGKGLNLESTYAAGTVLTDGVVRGTLTITESAAGLSGLERDRHYQRGIFGNDYCMVTRPTEDPTDFQALASTILPSDYNNRFPGQQENTVSPSNRFLRGEQFSDDIPMRNVNDGEPFTSADGCDQAGVRLAAPAATPPGGSSLLGSALLIGGSALLSSGSGSAAPDDTPVPDPTPAQTTIAPQPTPSAEPTPVAQPPRGLAQTGAEVIGVIGVALAALLGGAALLAVRRRNS</sequence>
<dbReference type="Proteomes" id="UP001596244">
    <property type="component" value="Unassembled WGS sequence"/>
</dbReference>
<dbReference type="RefSeq" id="WP_376999781.1">
    <property type="nucleotide sequence ID" value="NZ_JBHSQE010000001.1"/>
</dbReference>
<gene>
    <name evidence="4" type="ORF">ACFPUZ_03130</name>
</gene>
<dbReference type="NCBIfam" id="TIGR01167">
    <property type="entry name" value="LPXTG_anchor"/>
    <property type="match status" value="1"/>
</dbReference>